<dbReference type="RefSeq" id="WP_040041013.1">
    <property type="nucleotide sequence ID" value="NZ_JWJG01000028.1"/>
</dbReference>
<dbReference type="Proteomes" id="UP000031572">
    <property type="component" value="Unassembled WGS sequence"/>
</dbReference>
<comment type="function">
    <text evidence="1 8">Catalyzes the NADPH-dependent reduction of beta-ketoacyl-ACP substrates to beta-hydroxyacyl-ACP products, the first reductive step in the elongation cycle of fatty acid biosynthesis.</text>
</comment>
<comment type="subunit">
    <text evidence="8">Homotetramer.</text>
</comment>
<keyword evidence="3 7" id="KW-0521">NADP</keyword>
<comment type="catalytic activity">
    <reaction evidence="5 8">
        <text>a (3R)-hydroxyacyl-[ACP] + NADP(+) = a 3-oxoacyl-[ACP] + NADPH + H(+)</text>
        <dbReference type="Rhea" id="RHEA:17397"/>
        <dbReference type="Rhea" id="RHEA-COMP:9916"/>
        <dbReference type="Rhea" id="RHEA-COMP:9945"/>
        <dbReference type="ChEBI" id="CHEBI:15378"/>
        <dbReference type="ChEBI" id="CHEBI:57783"/>
        <dbReference type="ChEBI" id="CHEBI:58349"/>
        <dbReference type="ChEBI" id="CHEBI:78776"/>
        <dbReference type="ChEBI" id="CHEBI:78827"/>
        <dbReference type="EC" id="1.1.1.100"/>
    </reaction>
</comment>
<evidence type="ECO:0000256" key="6">
    <source>
        <dbReference type="PIRSR" id="PIRSR611284-1"/>
    </source>
</evidence>
<keyword evidence="11" id="KW-1185">Reference proteome</keyword>
<dbReference type="CDD" id="cd05333">
    <property type="entry name" value="BKR_SDR_c"/>
    <property type="match status" value="1"/>
</dbReference>
<dbReference type="NCBIfam" id="NF005559">
    <property type="entry name" value="PRK07231.1"/>
    <property type="match status" value="1"/>
</dbReference>
<keyword evidence="8" id="KW-0443">Lipid metabolism</keyword>
<dbReference type="PRINTS" id="PR00081">
    <property type="entry name" value="GDHRDH"/>
</dbReference>
<dbReference type="EMBL" id="JWJG01000028">
    <property type="protein sequence ID" value="KIF82341.1"/>
    <property type="molecule type" value="Genomic_DNA"/>
</dbReference>
<keyword evidence="8" id="KW-0275">Fatty acid biosynthesis</keyword>
<comment type="pathway">
    <text evidence="8">Lipid metabolism; fatty acid biosynthesis.</text>
</comment>
<evidence type="ECO:0000256" key="7">
    <source>
        <dbReference type="PIRSR" id="PIRSR611284-2"/>
    </source>
</evidence>
<evidence type="ECO:0000313" key="10">
    <source>
        <dbReference type="EMBL" id="KIF82341.1"/>
    </source>
</evidence>
<dbReference type="GO" id="GO:0006633">
    <property type="term" value="P:fatty acid biosynthetic process"/>
    <property type="evidence" value="ECO:0007669"/>
    <property type="project" value="UniProtKB-UniPathway"/>
</dbReference>
<evidence type="ECO:0000256" key="2">
    <source>
        <dbReference type="ARBA" id="ARBA00006484"/>
    </source>
</evidence>
<dbReference type="Pfam" id="PF13561">
    <property type="entry name" value="adh_short_C2"/>
    <property type="match status" value="1"/>
</dbReference>
<dbReference type="NCBIfam" id="NF009466">
    <property type="entry name" value="PRK12826.1-2"/>
    <property type="match status" value="1"/>
</dbReference>
<dbReference type="InterPro" id="IPR020904">
    <property type="entry name" value="Sc_DH/Rdtase_CS"/>
</dbReference>
<evidence type="ECO:0000256" key="3">
    <source>
        <dbReference type="ARBA" id="ARBA00022857"/>
    </source>
</evidence>
<feature type="active site" description="Proton acceptor" evidence="6">
    <location>
        <position position="153"/>
    </location>
</feature>
<dbReference type="FunFam" id="3.40.50.720:FF:000115">
    <property type="entry name" value="3-oxoacyl-[acyl-carrier-protein] reductase FabG"/>
    <property type="match status" value="1"/>
</dbReference>
<dbReference type="Gene3D" id="3.40.50.720">
    <property type="entry name" value="NAD(P)-binding Rossmann-like Domain"/>
    <property type="match status" value="1"/>
</dbReference>
<name>A0A0C2BWG5_9BURK</name>
<keyword evidence="4 8" id="KW-0560">Oxidoreductase</keyword>
<dbReference type="EC" id="1.1.1.100" evidence="8"/>
<dbReference type="InterPro" id="IPR057326">
    <property type="entry name" value="KR_dom"/>
</dbReference>
<dbReference type="GO" id="GO:0051287">
    <property type="term" value="F:NAD binding"/>
    <property type="evidence" value="ECO:0007669"/>
    <property type="project" value="UniProtKB-UniRule"/>
</dbReference>
<dbReference type="PANTHER" id="PTHR42879:SF2">
    <property type="entry name" value="3-OXOACYL-[ACYL-CARRIER-PROTEIN] REDUCTASE FABG"/>
    <property type="match status" value="1"/>
</dbReference>
<evidence type="ECO:0000256" key="4">
    <source>
        <dbReference type="ARBA" id="ARBA00023002"/>
    </source>
</evidence>
<organism evidence="10 11">
    <name type="scientific">Noviherbaspirillum autotrophicum</name>
    <dbReference type="NCBI Taxonomy" id="709839"/>
    <lineage>
        <taxon>Bacteria</taxon>
        <taxon>Pseudomonadati</taxon>
        <taxon>Pseudomonadota</taxon>
        <taxon>Betaproteobacteria</taxon>
        <taxon>Burkholderiales</taxon>
        <taxon>Oxalobacteraceae</taxon>
        <taxon>Noviherbaspirillum</taxon>
    </lineage>
</organism>
<feature type="binding site" evidence="7">
    <location>
        <position position="88"/>
    </location>
    <ligand>
        <name>NADP(+)</name>
        <dbReference type="ChEBI" id="CHEBI:58349"/>
    </ligand>
</feature>
<comment type="caution">
    <text evidence="10">The sequence shown here is derived from an EMBL/GenBank/DDBJ whole genome shotgun (WGS) entry which is preliminary data.</text>
</comment>
<evidence type="ECO:0000313" key="11">
    <source>
        <dbReference type="Proteomes" id="UP000031572"/>
    </source>
</evidence>
<dbReference type="PROSITE" id="PS00061">
    <property type="entry name" value="ADH_SHORT"/>
    <property type="match status" value="1"/>
</dbReference>
<proteinExistence type="inferred from homology"/>
<dbReference type="InterPro" id="IPR050259">
    <property type="entry name" value="SDR"/>
</dbReference>
<evidence type="ECO:0000256" key="1">
    <source>
        <dbReference type="ARBA" id="ARBA00002607"/>
    </source>
</evidence>
<evidence type="ECO:0000259" key="9">
    <source>
        <dbReference type="SMART" id="SM00822"/>
    </source>
</evidence>
<reference evidence="10 11" key="1">
    <citation type="submission" date="2014-12" db="EMBL/GenBank/DDBJ databases">
        <title>Denitrispirillum autotrophicum gen. nov., sp. nov., Denitrifying, Facultatively Autotrophic Bacteria Isolated from Rice Paddy Soil.</title>
        <authorList>
            <person name="Ishii S."/>
            <person name="Ashida N."/>
            <person name="Ohno H."/>
            <person name="Otsuka S."/>
            <person name="Yokota A."/>
            <person name="Senoo K."/>
        </authorList>
    </citation>
    <scope>NUCLEOTIDE SEQUENCE [LARGE SCALE GENOMIC DNA]</scope>
    <source>
        <strain evidence="10 11">TSA66</strain>
    </source>
</reference>
<dbReference type="OrthoDB" id="9802564at2"/>
<evidence type="ECO:0000256" key="8">
    <source>
        <dbReference type="RuleBase" id="RU366074"/>
    </source>
</evidence>
<feature type="domain" description="Ketoreductase" evidence="9">
    <location>
        <begin position="6"/>
        <end position="188"/>
    </location>
</feature>
<dbReference type="SMART" id="SM00822">
    <property type="entry name" value="PKS_KR"/>
    <property type="match status" value="1"/>
</dbReference>
<sequence>MRLTNKVALITGASRGIGKATAHKFAKEGARVVVCDLDDAVAETVAEIRLQGGSAIGFKVDVTRSDSIAAMVKGALASYGQIDVLVNNAGIVADAQLKKMTDEQFDRVIDVNLKGTYNCTKAVVDVMLERRSGVVLNASSIVGIYGNFGQTNYAASKFGVIGMAKTWARELGRHGIRVNAVCPGFIETSIIKDMPEKVVRGMEERVPLGRLGKPEEVANTFAFLASDEASYINGAVIEVCGGMTL</sequence>
<evidence type="ECO:0000256" key="5">
    <source>
        <dbReference type="ARBA" id="ARBA00048508"/>
    </source>
</evidence>
<dbReference type="SUPFAM" id="SSF51735">
    <property type="entry name" value="NAD(P)-binding Rossmann-fold domains"/>
    <property type="match status" value="1"/>
</dbReference>
<dbReference type="InterPro" id="IPR002347">
    <property type="entry name" value="SDR_fam"/>
</dbReference>
<accession>A0A0C2BWG5</accession>
<keyword evidence="8" id="KW-0444">Lipid biosynthesis</keyword>
<keyword evidence="8" id="KW-0276">Fatty acid metabolism</keyword>
<dbReference type="STRING" id="709839.TSA66_18435"/>
<dbReference type="InterPro" id="IPR036291">
    <property type="entry name" value="NAD(P)-bd_dom_sf"/>
</dbReference>
<dbReference type="UniPathway" id="UPA00094"/>
<dbReference type="GO" id="GO:0004316">
    <property type="term" value="F:3-oxoacyl-[acyl-carrier-protein] reductase (NADPH) activity"/>
    <property type="evidence" value="ECO:0007669"/>
    <property type="project" value="UniProtKB-UniRule"/>
</dbReference>
<comment type="similarity">
    <text evidence="2 8">Belongs to the short-chain dehydrogenases/reductases (SDR) family.</text>
</comment>
<feature type="binding site" evidence="7">
    <location>
        <position position="186"/>
    </location>
    <ligand>
        <name>NADP(+)</name>
        <dbReference type="ChEBI" id="CHEBI:58349"/>
    </ligand>
</feature>
<dbReference type="InterPro" id="IPR011284">
    <property type="entry name" value="3oxo_ACP_reduc"/>
</dbReference>
<dbReference type="AlphaFoldDB" id="A0A0C2BWG5"/>
<protein>
    <recommendedName>
        <fullName evidence="8">3-oxoacyl-[acyl-carrier-protein] reductase</fullName>
        <ecNumber evidence="8">1.1.1.100</ecNumber>
    </recommendedName>
</protein>
<dbReference type="NCBIfam" id="TIGR01830">
    <property type="entry name" value="3oxo_ACP_reduc"/>
    <property type="match status" value="1"/>
</dbReference>
<gene>
    <name evidence="10" type="ORF">TSA66_18435</name>
</gene>
<feature type="binding site" evidence="7">
    <location>
        <begin position="153"/>
        <end position="157"/>
    </location>
    <ligand>
        <name>NADP(+)</name>
        <dbReference type="ChEBI" id="CHEBI:58349"/>
    </ligand>
</feature>
<dbReference type="PANTHER" id="PTHR42879">
    <property type="entry name" value="3-OXOACYL-(ACYL-CARRIER-PROTEIN) REDUCTASE"/>
    <property type="match status" value="1"/>
</dbReference>
<dbReference type="PRINTS" id="PR00080">
    <property type="entry name" value="SDRFAMILY"/>
</dbReference>
<dbReference type="NCBIfam" id="NF004198">
    <property type="entry name" value="PRK05653.1-3"/>
    <property type="match status" value="1"/>
</dbReference>
<feature type="binding site" evidence="7">
    <location>
        <begin position="12"/>
        <end position="15"/>
    </location>
    <ligand>
        <name>NADP(+)</name>
        <dbReference type="ChEBI" id="CHEBI:58349"/>
    </ligand>
</feature>